<evidence type="ECO:0000313" key="1">
    <source>
        <dbReference type="Proteomes" id="UP000095286"/>
    </source>
</evidence>
<organism evidence="1 2">
    <name type="scientific">Rhabditophanes sp. KR3021</name>
    <dbReference type="NCBI Taxonomy" id="114890"/>
    <lineage>
        <taxon>Eukaryota</taxon>
        <taxon>Metazoa</taxon>
        <taxon>Ecdysozoa</taxon>
        <taxon>Nematoda</taxon>
        <taxon>Chromadorea</taxon>
        <taxon>Rhabditida</taxon>
        <taxon>Tylenchina</taxon>
        <taxon>Panagrolaimomorpha</taxon>
        <taxon>Strongyloidoidea</taxon>
        <taxon>Alloionematidae</taxon>
        <taxon>Rhabditophanes</taxon>
    </lineage>
</organism>
<proteinExistence type="predicted"/>
<reference evidence="2" key="1">
    <citation type="submission" date="2016-11" db="UniProtKB">
        <authorList>
            <consortium name="WormBaseParasite"/>
        </authorList>
    </citation>
    <scope>IDENTIFICATION</scope>
    <source>
        <strain evidence="2">KR3021</strain>
    </source>
</reference>
<dbReference type="WBParaSite" id="RSKR_0000917000.1">
    <property type="protein sequence ID" value="RSKR_0000917000.1"/>
    <property type="gene ID" value="RSKR_0000917000"/>
</dbReference>
<name>A0AC35U9G0_9BILA</name>
<dbReference type="Proteomes" id="UP000095286">
    <property type="component" value="Unplaced"/>
</dbReference>
<protein>
    <submittedName>
        <fullName evidence="2">Cholesterol 7-desaturase</fullName>
    </submittedName>
</protein>
<evidence type="ECO:0000313" key="2">
    <source>
        <dbReference type="WBParaSite" id="RSKR_0000917000.1"/>
    </source>
</evidence>
<accession>A0AC35U9G0</accession>
<sequence>MESKTNYIPLIGVGVVCAYISPLILVVLGGMYGVYWVCTMPVNRIIRVGDVGFYFGDEKLKRNVKDRMVERVARLRVKGDMPPVFPNGWFCIADSVQLKKGTLMPITFNGEQLTLVRGQKGEVFLIDSYCPHLGASFNVGGKVVNDNCVQCPFHGWIFNAETGKCTSIPYNEASIPEQAKVTTWPIVERNKSIFVWYHAEGDAPTWEIPDIFEVEEDEWMYQGRTEHEILCHPQEIPENGADIAHLNYLHLHGVNEGNDVNAIDMQNDTPTVQHFWNGRWEPTKAPNTHMSTMFLDQYMTFKKHAIPFTATKLEAIQLGPGLVHMMFDFGVFGKGVVFQYVTSEEAMFQRVRFTMYARVPRWYAKFVLRGEAYQFERDIFMWSNKKYIKNPIYVKNDGPINKHRRWFSQFYSPNSPILNKDGSLSSRAKSTLDW</sequence>